<gene>
    <name evidence="2" type="ORF">BZA70DRAFT_275498</name>
</gene>
<feature type="region of interest" description="Disordered" evidence="1">
    <location>
        <begin position="215"/>
        <end position="241"/>
    </location>
</feature>
<reference evidence="2 3" key="1">
    <citation type="submission" date="2024-03" db="EMBL/GenBank/DDBJ databases">
        <title>Genome-scale model development and genomic sequencing of the oleaginous clade Lipomyces.</title>
        <authorList>
            <consortium name="Lawrence Berkeley National Laboratory"/>
            <person name="Czajka J.J."/>
            <person name="Han Y."/>
            <person name="Kim J."/>
            <person name="Mondo S.J."/>
            <person name="Hofstad B.A."/>
            <person name="Robles A."/>
            <person name="Haridas S."/>
            <person name="Riley R."/>
            <person name="LaButti K."/>
            <person name="Pangilinan J."/>
            <person name="Andreopoulos W."/>
            <person name="Lipzen A."/>
            <person name="Yan J."/>
            <person name="Wang M."/>
            <person name="Ng V."/>
            <person name="Grigoriev I.V."/>
            <person name="Spatafora J.W."/>
            <person name="Magnuson J.K."/>
            <person name="Baker S.E."/>
            <person name="Pomraning K.R."/>
        </authorList>
    </citation>
    <scope>NUCLEOTIDE SEQUENCE [LARGE SCALE GENOMIC DNA]</scope>
    <source>
        <strain evidence="2 3">Phaff 52-87</strain>
    </source>
</reference>
<organism evidence="2 3">
    <name type="scientific">Myxozyma melibiosi</name>
    <dbReference type="NCBI Taxonomy" id="54550"/>
    <lineage>
        <taxon>Eukaryota</taxon>
        <taxon>Fungi</taxon>
        <taxon>Dikarya</taxon>
        <taxon>Ascomycota</taxon>
        <taxon>Saccharomycotina</taxon>
        <taxon>Lipomycetes</taxon>
        <taxon>Lipomycetales</taxon>
        <taxon>Lipomycetaceae</taxon>
        <taxon>Myxozyma</taxon>
    </lineage>
</organism>
<feature type="compositionally biased region" description="Low complexity" evidence="1">
    <location>
        <begin position="28"/>
        <end position="43"/>
    </location>
</feature>
<feature type="region of interest" description="Disordered" evidence="1">
    <location>
        <begin position="520"/>
        <end position="562"/>
    </location>
</feature>
<proteinExistence type="predicted"/>
<evidence type="ECO:0000256" key="1">
    <source>
        <dbReference type="SAM" id="MobiDB-lite"/>
    </source>
</evidence>
<feature type="region of interest" description="Disordered" evidence="1">
    <location>
        <begin position="1"/>
        <end position="86"/>
    </location>
</feature>
<sequence>MSLPQDSHDPAASGRDHDSEPVVITATPVQVRRPVVPPSFAQQAPPPSAATHTPPPSTTSASAPNVTADQPSQHQQQQQQQQQTTDHHLLLDSGVAEAALANIITDPAFAESSDQISSQLHVHESESALAQAVRAVQAATESLESRMQLSLPSQSSPHKPRRQSASLTGVQRNAANAAAVAAAAVASSSASASTPGSGAGARLCNRCKARKPEAFCDSCREQSRQHTSDTRKRKRDSELAGAGMAAGLLGRTAAGSMISADGSSVPASAGGNGEHSGSNTMTLGSGNNADPFIISNYSEFARLFPVPGRPGDDDNTIEVDPETNNGMTHVPLHQKSFILQSCVSLDGGLSTIDDMLKDVHEEPVELFKTVIQRIFDISGYYFARRARTKSPKSYRIQYVCSQVADTSNNRNPFKPAKRSRSRRELYNCHGRLILAASYTDHSVVVKYTHHIVHGSATRRRYLSEAVKRHIMRNREKPLSVIFSAIRDLGPEAGSQAELDSVTRKQVYIFLKRLEDAERSWHAASAEGGENGGGQDSGVPGGQQKVDPHEDVQGVVVGNRPRHMTEEDLIFERLAAEED</sequence>
<feature type="region of interest" description="Disordered" evidence="1">
    <location>
        <begin position="144"/>
        <end position="168"/>
    </location>
</feature>
<name>A0ABR1F861_9ASCO</name>
<feature type="compositionally biased region" description="Polar residues" evidence="1">
    <location>
        <begin position="275"/>
        <end position="284"/>
    </location>
</feature>
<accession>A0ABR1F861</accession>
<feature type="compositionally biased region" description="Gly residues" evidence="1">
    <location>
        <begin position="528"/>
        <end position="540"/>
    </location>
</feature>
<feature type="compositionally biased region" description="Low complexity" evidence="1">
    <location>
        <begin position="58"/>
        <end position="83"/>
    </location>
</feature>
<feature type="region of interest" description="Disordered" evidence="1">
    <location>
        <begin position="262"/>
        <end position="284"/>
    </location>
</feature>
<keyword evidence="3" id="KW-1185">Reference proteome</keyword>
<protein>
    <submittedName>
        <fullName evidence="2">Uncharacterized protein</fullName>
    </submittedName>
</protein>
<dbReference type="GeneID" id="90037677"/>
<dbReference type="EMBL" id="JBBJBU010000003">
    <property type="protein sequence ID" value="KAK7206032.1"/>
    <property type="molecule type" value="Genomic_DNA"/>
</dbReference>
<evidence type="ECO:0000313" key="2">
    <source>
        <dbReference type="EMBL" id="KAK7206032.1"/>
    </source>
</evidence>
<feature type="compositionally biased region" description="Pro residues" evidence="1">
    <location>
        <begin position="44"/>
        <end position="57"/>
    </location>
</feature>
<feature type="compositionally biased region" description="Basic and acidic residues" evidence="1">
    <location>
        <begin position="215"/>
        <end position="238"/>
    </location>
</feature>
<dbReference type="RefSeq" id="XP_064769065.1">
    <property type="nucleotide sequence ID" value="XM_064912165.1"/>
</dbReference>
<evidence type="ECO:0000313" key="3">
    <source>
        <dbReference type="Proteomes" id="UP001498771"/>
    </source>
</evidence>
<dbReference type="Proteomes" id="UP001498771">
    <property type="component" value="Unassembled WGS sequence"/>
</dbReference>
<comment type="caution">
    <text evidence="2">The sequence shown here is derived from an EMBL/GenBank/DDBJ whole genome shotgun (WGS) entry which is preliminary data.</text>
</comment>
<feature type="compositionally biased region" description="Basic and acidic residues" evidence="1">
    <location>
        <begin position="1"/>
        <end position="20"/>
    </location>
</feature>